<dbReference type="Pfam" id="PF01061">
    <property type="entry name" value="ABC2_membrane"/>
    <property type="match status" value="1"/>
</dbReference>
<dbReference type="PROSITE" id="PS51012">
    <property type="entry name" value="ABC_TM2"/>
    <property type="match status" value="1"/>
</dbReference>
<dbReference type="InterPro" id="IPR051784">
    <property type="entry name" value="Nod_factor_ABC_transporter"/>
</dbReference>
<feature type="transmembrane region" description="Helical" evidence="5">
    <location>
        <begin position="159"/>
        <end position="177"/>
    </location>
</feature>
<keyword evidence="4 5" id="KW-0472">Membrane</keyword>
<organism evidence="7 8">
    <name type="scientific">Paenibacillus timonensis</name>
    <dbReference type="NCBI Taxonomy" id="225915"/>
    <lineage>
        <taxon>Bacteria</taxon>
        <taxon>Bacillati</taxon>
        <taxon>Bacillota</taxon>
        <taxon>Bacilli</taxon>
        <taxon>Bacillales</taxon>
        <taxon>Paenibacillaceae</taxon>
        <taxon>Paenibacillus</taxon>
    </lineage>
</organism>
<dbReference type="PANTHER" id="PTHR43229:SF3">
    <property type="entry name" value="ABC-TYPE MULTIDRUG TRANSPORT SYSTEM, PERMEASE COMPONENT"/>
    <property type="match status" value="1"/>
</dbReference>
<keyword evidence="3 5" id="KW-1133">Transmembrane helix</keyword>
<protein>
    <recommendedName>
        <fullName evidence="5">Transport permease protein</fullName>
    </recommendedName>
</protein>
<gene>
    <name evidence="7" type="ORF">ACFQ2Z_18075</name>
</gene>
<accession>A0ABW3SGC1</accession>
<dbReference type="Proteomes" id="UP001597211">
    <property type="component" value="Unassembled WGS sequence"/>
</dbReference>
<evidence type="ECO:0000313" key="8">
    <source>
        <dbReference type="Proteomes" id="UP001597211"/>
    </source>
</evidence>
<dbReference type="InterPro" id="IPR000412">
    <property type="entry name" value="ABC_2_transport"/>
</dbReference>
<dbReference type="PRINTS" id="PR00164">
    <property type="entry name" value="ABC2TRNSPORT"/>
</dbReference>
<evidence type="ECO:0000256" key="3">
    <source>
        <dbReference type="ARBA" id="ARBA00022989"/>
    </source>
</evidence>
<feature type="transmembrane region" description="Helical" evidence="5">
    <location>
        <begin position="125"/>
        <end position="147"/>
    </location>
</feature>
<evidence type="ECO:0000313" key="7">
    <source>
        <dbReference type="EMBL" id="MFD1183250.1"/>
    </source>
</evidence>
<keyword evidence="5" id="KW-0813">Transport</keyword>
<dbReference type="PIRSF" id="PIRSF006648">
    <property type="entry name" value="DrrB"/>
    <property type="match status" value="1"/>
</dbReference>
<keyword evidence="2 5" id="KW-0812">Transmembrane</keyword>
<comment type="caution">
    <text evidence="7">The sequence shown here is derived from an EMBL/GenBank/DDBJ whole genome shotgun (WGS) entry which is preliminary data.</text>
</comment>
<dbReference type="InterPro" id="IPR013525">
    <property type="entry name" value="ABC2_TM"/>
</dbReference>
<feature type="transmembrane region" description="Helical" evidence="5">
    <location>
        <begin position="18"/>
        <end position="37"/>
    </location>
</feature>
<feature type="transmembrane region" description="Helical" evidence="5">
    <location>
        <begin position="98"/>
        <end position="119"/>
    </location>
</feature>
<feature type="domain" description="ABC transmembrane type-2" evidence="6">
    <location>
        <begin position="9"/>
        <end position="237"/>
    </location>
</feature>
<dbReference type="InterPro" id="IPR047817">
    <property type="entry name" value="ABC2_TM_bact-type"/>
</dbReference>
<evidence type="ECO:0000256" key="1">
    <source>
        <dbReference type="ARBA" id="ARBA00004141"/>
    </source>
</evidence>
<evidence type="ECO:0000256" key="5">
    <source>
        <dbReference type="RuleBase" id="RU361157"/>
    </source>
</evidence>
<comment type="subcellular location">
    <subcellularLocation>
        <location evidence="5">Cell membrane</location>
        <topology evidence="5">Multi-pass membrane protein</topology>
    </subcellularLocation>
    <subcellularLocation>
        <location evidence="1">Membrane</location>
        <topology evidence="1">Multi-pass membrane protein</topology>
    </subcellularLocation>
</comment>
<proteinExistence type="inferred from homology"/>
<comment type="similarity">
    <text evidence="5">Belongs to the ABC-2 integral membrane protein family.</text>
</comment>
<dbReference type="RefSeq" id="WP_240270436.1">
    <property type="nucleotide sequence ID" value="NZ_JAKSXN010000046.1"/>
</dbReference>
<evidence type="ECO:0000256" key="4">
    <source>
        <dbReference type="ARBA" id="ARBA00023136"/>
    </source>
</evidence>
<keyword evidence="8" id="KW-1185">Reference proteome</keyword>
<feature type="transmembrane region" description="Helical" evidence="5">
    <location>
        <begin position="49"/>
        <end position="69"/>
    </location>
</feature>
<evidence type="ECO:0000256" key="2">
    <source>
        <dbReference type="ARBA" id="ARBA00022692"/>
    </source>
</evidence>
<keyword evidence="5" id="KW-1003">Cell membrane</keyword>
<sequence length="252" mass="27479">MITIFRTMLTGILRDAHTLFWTILFPVAMLIGLGLYLDNPGYSERLLAGVLTMNVLFGAAMVTAFQVMAQRNRGVYKLLRATPFPTAKFILAMTGSRTVLTLIVSACILAVGVLLLGVGLSLPSLLMIAVTLLVGSACFTAIGFIAANLSRDESNVNMISNLISFPMLFTSQAFYSLQNAPDWVQFLGRIQPFHYFVEAMGVAVSPSRPADYWTPLAILAGFAVLCLIVAAVTFRWDTERSARRPMAAKRSA</sequence>
<reference evidence="8" key="1">
    <citation type="journal article" date="2019" name="Int. J. Syst. Evol. Microbiol.">
        <title>The Global Catalogue of Microorganisms (GCM) 10K type strain sequencing project: providing services to taxonomists for standard genome sequencing and annotation.</title>
        <authorList>
            <consortium name="The Broad Institute Genomics Platform"/>
            <consortium name="The Broad Institute Genome Sequencing Center for Infectious Disease"/>
            <person name="Wu L."/>
            <person name="Ma J."/>
        </authorList>
    </citation>
    <scope>NUCLEOTIDE SEQUENCE [LARGE SCALE GENOMIC DNA]</scope>
    <source>
        <strain evidence="8">CCUG 48216</strain>
    </source>
</reference>
<dbReference type="EMBL" id="JBHTKZ010000041">
    <property type="protein sequence ID" value="MFD1183250.1"/>
    <property type="molecule type" value="Genomic_DNA"/>
</dbReference>
<evidence type="ECO:0000259" key="6">
    <source>
        <dbReference type="PROSITE" id="PS51012"/>
    </source>
</evidence>
<name>A0ABW3SGC1_9BACL</name>
<feature type="transmembrane region" description="Helical" evidence="5">
    <location>
        <begin position="212"/>
        <end position="234"/>
    </location>
</feature>
<dbReference type="PANTHER" id="PTHR43229">
    <property type="entry name" value="NODULATION PROTEIN J"/>
    <property type="match status" value="1"/>
</dbReference>